<organism evidence="10 11">
    <name type="scientific">Lactobacillus paragasseri</name>
    <dbReference type="NCBI Taxonomy" id="2107999"/>
    <lineage>
        <taxon>Bacteria</taxon>
        <taxon>Bacillati</taxon>
        <taxon>Bacillota</taxon>
        <taxon>Bacilli</taxon>
        <taxon>Lactobacillales</taxon>
        <taxon>Lactobacillaceae</taxon>
        <taxon>Lactobacillus</taxon>
    </lineage>
</organism>
<feature type="transmembrane region" description="Helical" evidence="8">
    <location>
        <begin position="401"/>
        <end position="425"/>
    </location>
</feature>
<dbReference type="Gene3D" id="1.20.1250.20">
    <property type="entry name" value="MFS general substrate transporter like domains"/>
    <property type="match status" value="1"/>
</dbReference>
<feature type="transmembrane region" description="Helical" evidence="8">
    <location>
        <begin position="174"/>
        <end position="195"/>
    </location>
</feature>
<dbReference type="InterPro" id="IPR011701">
    <property type="entry name" value="MFS"/>
</dbReference>
<feature type="transmembrane region" description="Helical" evidence="8">
    <location>
        <begin position="56"/>
        <end position="74"/>
    </location>
</feature>
<keyword evidence="5 8" id="KW-0812">Transmembrane</keyword>
<dbReference type="SUPFAM" id="SSF103473">
    <property type="entry name" value="MFS general substrate transporter"/>
    <property type="match status" value="1"/>
</dbReference>
<keyword evidence="11" id="KW-1185">Reference proteome</keyword>
<feature type="transmembrane region" description="Helical" evidence="8">
    <location>
        <begin position="143"/>
        <end position="162"/>
    </location>
</feature>
<feature type="domain" description="Major facilitator superfamily (MFS) profile" evidence="9">
    <location>
        <begin position="20"/>
        <end position="467"/>
    </location>
</feature>
<dbReference type="Proteomes" id="UP000250714">
    <property type="component" value="Unassembled WGS sequence"/>
</dbReference>
<comment type="similarity">
    <text evidence="2">Belongs to the major facilitator superfamily. EmrB family.</text>
</comment>
<feature type="transmembrane region" description="Helical" evidence="8">
    <location>
        <begin position="86"/>
        <end position="109"/>
    </location>
</feature>
<feature type="transmembrane region" description="Helical" evidence="8">
    <location>
        <begin position="362"/>
        <end position="380"/>
    </location>
</feature>
<feature type="transmembrane region" description="Helical" evidence="8">
    <location>
        <begin position="337"/>
        <end position="356"/>
    </location>
</feature>
<evidence type="ECO:0000256" key="1">
    <source>
        <dbReference type="ARBA" id="ARBA00004651"/>
    </source>
</evidence>
<protein>
    <submittedName>
        <fullName evidence="10">Major facilitator superfamily transporter</fullName>
    </submittedName>
</protein>
<feature type="transmembrane region" description="Helical" evidence="8">
    <location>
        <begin position="207"/>
        <end position="228"/>
    </location>
</feature>
<dbReference type="PROSITE" id="PS50850">
    <property type="entry name" value="MFS"/>
    <property type="match status" value="1"/>
</dbReference>
<feature type="transmembrane region" description="Helical" evidence="8">
    <location>
        <begin position="305"/>
        <end position="325"/>
    </location>
</feature>
<evidence type="ECO:0000256" key="3">
    <source>
        <dbReference type="ARBA" id="ARBA00022448"/>
    </source>
</evidence>
<accession>A0ABQ0N2Y5</accession>
<dbReference type="PANTHER" id="PTHR42718">
    <property type="entry name" value="MAJOR FACILITATOR SUPERFAMILY MULTIDRUG TRANSPORTER MFSC"/>
    <property type="match status" value="1"/>
</dbReference>
<evidence type="ECO:0000256" key="5">
    <source>
        <dbReference type="ARBA" id="ARBA00022692"/>
    </source>
</evidence>
<keyword evidence="7 8" id="KW-0472">Membrane</keyword>
<name>A0ABQ0N2Y5_9LACO</name>
<dbReference type="InterPro" id="IPR004638">
    <property type="entry name" value="EmrB-like"/>
</dbReference>
<proteinExistence type="inferred from homology"/>
<keyword evidence="4" id="KW-1003">Cell membrane</keyword>
<evidence type="ECO:0000259" key="9">
    <source>
        <dbReference type="PROSITE" id="PS50850"/>
    </source>
</evidence>
<feature type="transmembrane region" description="Helical" evidence="8">
    <location>
        <begin position="271"/>
        <end position="293"/>
    </location>
</feature>
<comment type="subcellular location">
    <subcellularLocation>
        <location evidence="1">Cell membrane</location>
        <topology evidence="1">Multi-pass membrane protein</topology>
    </subcellularLocation>
</comment>
<dbReference type="InterPro" id="IPR020846">
    <property type="entry name" value="MFS_dom"/>
</dbReference>
<feature type="transmembrane region" description="Helical" evidence="8">
    <location>
        <begin position="20"/>
        <end position="44"/>
    </location>
</feature>
<keyword evidence="6 8" id="KW-1133">Transmembrane helix</keyword>
<dbReference type="PRINTS" id="PR01036">
    <property type="entry name" value="TCRTETB"/>
</dbReference>
<dbReference type="EMBL" id="BEXG01000002">
    <property type="protein sequence ID" value="GBA81532.1"/>
    <property type="molecule type" value="Genomic_DNA"/>
</dbReference>
<evidence type="ECO:0000256" key="2">
    <source>
        <dbReference type="ARBA" id="ARBA00008537"/>
    </source>
</evidence>
<dbReference type="PANTHER" id="PTHR42718:SF9">
    <property type="entry name" value="MAJOR FACILITATOR SUPERFAMILY MULTIDRUG TRANSPORTER MFSC"/>
    <property type="match status" value="1"/>
</dbReference>
<keyword evidence="3" id="KW-0813">Transport</keyword>
<feature type="transmembrane region" description="Helical" evidence="8">
    <location>
        <begin position="234"/>
        <end position="251"/>
    </location>
</feature>
<feature type="transmembrane region" description="Helical" evidence="8">
    <location>
        <begin position="115"/>
        <end position="136"/>
    </location>
</feature>
<evidence type="ECO:0000256" key="6">
    <source>
        <dbReference type="ARBA" id="ARBA00022989"/>
    </source>
</evidence>
<feature type="transmembrane region" description="Helical" evidence="8">
    <location>
        <begin position="445"/>
        <end position="463"/>
    </location>
</feature>
<comment type="caution">
    <text evidence="10">The sequence shown here is derived from an EMBL/GenBank/DDBJ whole genome shotgun (WGS) entry which is preliminary data.</text>
</comment>
<dbReference type="Pfam" id="PF07690">
    <property type="entry name" value="MFS_1"/>
    <property type="match status" value="1"/>
</dbReference>
<reference evidence="10 11" key="1">
    <citation type="journal article" date="2018" name="Int. J. Syst. Evol. Microbiol.">
        <title>Lactobacillus paragasseri sp. nov., a sister taxon of Lactobacillus gasseri, based on whole-genome sequence analyses.</title>
        <authorList>
            <person name="Tanizawa Y."/>
            <person name="Tada I."/>
            <person name="Kobayashi H."/>
            <person name="Endo A."/>
            <person name="Maeno S."/>
            <person name="Toyoda A."/>
            <person name="Arita M."/>
            <person name="Nakamura Y."/>
            <person name="Sakamoto M."/>
            <person name="Ohkuma M."/>
            <person name="Tohno M."/>
        </authorList>
    </citation>
    <scope>NUCLEOTIDE SEQUENCE [LARGE SCALE GENOMIC DNA]</scope>
    <source>
        <strain evidence="10 11">JCM 1130</strain>
    </source>
</reference>
<dbReference type="Gene3D" id="1.20.1720.10">
    <property type="entry name" value="Multidrug resistance protein D"/>
    <property type="match status" value="1"/>
</dbReference>
<dbReference type="InterPro" id="IPR036259">
    <property type="entry name" value="MFS_trans_sf"/>
</dbReference>
<dbReference type="NCBIfam" id="TIGR00711">
    <property type="entry name" value="efflux_EmrB"/>
    <property type="match status" value="1"/>
</dbReference>
<evidence type="ECO:0000313" key="11">
    <source>
        <dbReference type="Proteomes" id="UP000250714"/>
    </source>
</evidence>
<evidence type="ECO:0000256" key="8">
    <source>
        <dbReference type="SAM" id="Phobius"/>
    </source>
</evidence>
<evidence type="ECO:0000313" key="10">
    <source>
        <dbReference type="EMBL" id="GBA81532.1"/>
    </source>
</evidence>
<gene>
    <name evidence="10" type="ORF">LJCM1130_08780</name>
</gene>
<evidence type="ECO:0000256" key="4">
    <source>
        <dbReference type="ARBA" id="ARBA00022475"/>
    </source>
</evidence>
<evidence type="ECO:0000256" key="7">
    <source>
        <dbReference type="ARBA" id="ARBA00023136"/>
    </source>
</evidence>
<sequence>MPPLFFIGEKMKVQTKNTLAVLATAFMSFVGILTETSLNVTFPAMMKQFQVSLDTIQWITTGYLLMIAIIMISSSYQNERFTARQLFISAAVAFITGSMISAFASSFYILLLGRLISALGVGLCTPMMFNLIVEVMPRQSWGFYMGIAGLVIAMAPTLGPAVGGSISYYLNWRWIFIIAAIFALFVFISGIFVIGSYHPVQKKSFNWLAYIFLSLSLVSLVIGVNQLSKGLQNWRLWGLLILTVVLFILFVTISKRSTRKLLDLKVFEDKAFVFGAFAYFLLQFINIGVSFVLPNYIQIVNKQSSLIGGLVLLPGSIIAGLLNPYFGRLYDRLGARVPLYGGAFLMALGSFLLANWGLNLNTWMIICFYGILMLGHRMSFSNTMAQSLKIVDNNLKSDATAVCQTAQQLAGSMGTAILAAIIAIFQNKHTAKYTTLTAQGSMAAFYFTFGLGILILICDWIMFKLSKENK</sequence>